<dbReference type="WBParaSite" id="MCU_010134-RA">
    <property type="protein sequence ID" value="MCU_010134-RA"/>
    <property type="gene ID" value="MCU_010134"/>
</dbReference>
<dbReference type="AlphaFoldDB" id="A0A5K3FPY8"/>
<name>A0A5K3FPY8_MESCO</name>
<organism evidence="2">
    <name type="scientific">Mesocestoides corti</name>
    <name type="common">Flatworm</name>
    <dbReference type="NCBI Taxonomy" id="53468"/>
    <lineage>
        <taxon>Eukaryota</taxon>
        <taxon>Metazoa</taxon>
        <taxon>Spiralia</taxon>
        <taxon>Lophotrochozoa</taxon>
        <taxon>Platyhelminthes</taxon>
        <taxon>Cestoda</taxon>
        <taxon>Eucestoda</taxon>
        <taxon>Cyclophyllidea</taxon>
        <taxon>Mesocestoididae</taxon>
        <taxon>Mesocestoides</taxon>
    </lineage>
</organism>
<accession>A0A5K3FPY8</accession>
<proteinExistence type="predicted"/>
<evidence type="ECO:0000313" key="2">
    <source>
        <dbReference type="WBParaSite" id="MCU_010134-RA"/>
    </source>
</evidence>
<protein>
    <submittedName>
        <fullName evidence="2">Uncharacterized protein</fullName>
    </submittedName>
</protein>
<feature type="region of interest" description="Disordered" evidence="1">
    <location>
        <begin position="1"/>
        <end position="23"/>
    </location>
</feature>
<sequence>MEHGKRQCTSTRPDLQLAPSGVEDNVPTERVTKFCNVSWGVGLSEEVDGGGAHWHWSLQTGGAHPRGKGGGGVIGAFSWTLRDSGELRLEFRPRIHYGSEAVERIAAQCKKGRFLGVTVSSALQTPRSQLSYPISSGSRTRSERPRQWLMFSDGEHDRYS</sequence>
<evidence type="ECO:0000256" key="1">
    <source>
        <dbReference type="SAM" id="MobiDB-lite"/>
    </source>
</evidence>
<reference evidence="2" key="1">
    <citation type="submission" date="2019-11" db="UniProtKB">
        <authorList>
            <consortium name="WormBaseParasite"/>
        </authorList>
    </citation>
    <scope>IDENTIFICATION</scope>
</reference>